<feature type="compositionally biased region" description="Polar residues" evidence="1">
    <location>
        <begin position="279"/>
        <end position="302"/>
    </location>
</feature>
<feature type="region of interest" description="Disordered" evidence="1">
    <location>
        <begin position="733"/>
        <end position="969"/>
    </location>
</feature>
<feature type="region of interest" description="Disordered" evidence="1">
    <location>
        <begin position="1205"/>
        <end position="1267"/>
    </location>
</feature>
<feature type="compositionally biased region" description="Polar residues" evidence="1">
    <location>
        <begin position="601"/>
        <end position="618"/>
    </location>
</feature>
<feature type="region of interest" description="Disordered" evidence="1">
    <location>
        <begin position="233"/>
        <end position="390"/>
    </location>
</feature>
<feature type="compositionally biased region" description="Polar residues" evidence="1">
    <location>
        <begin position="627"/>
        <end position="646"/>
    </location>
</feature>
<dbReference type="RefSeq" id="XP_016250661.1">
    <property type="nucleotide sequence ID" value="XM_016393142.1"/>
</dbReference>
<feature type="compositionally biased region" description="Basic and acidic residues" evidence="1">
    <location>
        <begin position="233"/>
        <end position="247"/>
    </location>
</feature>
<accession>A0A0D2CK36</accession>
<reference evidence="2 3" key="1">
    <citation type="submission" date="2015-01" db="EMBL/GenBank/DDBJ databases">
        <title>The Genome Sequence of Cladophialophora immunda CBS83496.</title>
        <authorList>
            <consortium name="The Broad Institute Genomics Platform"/>
            <person name="Cuomo C."/>
            <person name="de Hoog S."/>
            <person name="Gorbushina A."/>
            <person name="Stielow B."/>
            <person name="Teixiera M."/>
            <person name="Abouelleil A."/>
            <person name="Chapman S.B."/>
            <person name="Priest M."/>
            <person name="Young S.K."/>
            <person name="Wortman J."/>
            <person name="Nusbaum C."/>
            <person name="Birren B."/>
        </authorList>
    </citation>
    <scope>NUCLEOTIDE SEQUENCE [LARGE SCALE GENOMIC DNA]</scope>
    <source>
        <strain evidence="2 3">CBS 83496</strain>
    </source>
</reference>
<feature type="compositionally biased region" description="Polar residues" evidence="1">
    <location>
        <begin position="703"/>
        <end position="718"/>
    </location>
</feature>
<feature type="compositionally biased region" description="Polar residues" evidence="1">
    <location>
        <begin position="739"/>
        <end position="760"/>
    </location>
</feature>
<protein>
    <submittedName>
        <fullName evidence="2">Uncharacterized protein</fullName>
    </submittedName>
</protein>
<feature type="compositionally biased region" description="Basic and acidic residues" evidence="1">
    <location>
        <begin position="921"/>
        <end position="933"/>
    </location>
</feature>
<feature type="compositionally biased region" description="Polar residues" evidence="1">
    <location>
        <begin position="1301"/>
        <end position="1312"/>
    </location>
</feature>
<dbReference type="VEuPathDB" id="FungiDB:PV07_06187"/>
<dbReference type="STRING" id="569365.A0A0D2CK36"/>
<proteinExistence type="predicted"/>
<dbReference type="Proteomes" id="UP000054466">
    <property type="component" value="Unassembled WGS sequence"/>
</dbReference>
<sequence length="1329" mass="144850">MESSKPWLADFIKSSLDAWFGEVEGCHSVEYRFQKIDDKLKASYGAPCQKTVVLLKPPKLGTTEPRGEISDGIHKIEAIFTKGTAAEITVSGAQHGALLHLVDPVLRVTPHVNPPKPLLEIAAFKILDETDRVEQSFSSGCAVTEDQDVRERMSKYWVVKRRNRGLSTPASCGSPDSFKSQVDINTRAIEGFATSDGDAEDNEQNVSQQPFCTQVPNCLSSWSLTIPSESTSRKAKDSAIPSNEDHFLPSPDNIQGLSGSADCFRSKQTQQPAPKADSGTPTAESTTPRNESLLLPSTTSGQGLRPAPRPPSRSANANPSRLQVTPVITTDNDKSSPVEVSELGGNIQESPKKSADHNQEEPPSPSTKLSPGNRVVVPPSAEEPHKPFQRWRKEASACRYLPRHSQKIPRQQAKLLASLLDSGDSWQPPLVGRTQRPGEVPLPLLVQLSDAADKHASDPALRSKNVEPEISQDPCPSQDGQDQAPKSAHPSEGNESDSEEFAEWSQSPPTQQRRATRLPSSSPPPDLTTRQKRTLHLADSGEKEEIGMSSLQEPSLSSSASQERGLEAQSMLHDHRPLFLGPGSHRNAGPRSSAEEAPHSPQFQHTDLSNKSSSQEDTPSMVAELSDGSSSKKIQVTRTPYSSKGSNLPKLLASRITSIVSKKGVDDGNPTSTFVPGTYFESSSGVVTAIGTAERSIEAAPTGASSNPTPDSDQNSLLIANFEPQVVDVRKLEDANLGKASSPNRNANLDNTLSSSASSQRKMEARPDQRDLPNSRGDSDGPGSRLCSSETTGEKVLDADMAAGGQDCDIVAGNSPGSPEKAAPGNSEKARGEGMTETREVISISAKRKRTNSGSGDVPTKKQRQEQEVTNPDPENVAVTKRTVEYREQRLPQVDRLEDSLRRPISPPPIATGRTSEVPVCEERRQRRLETSRTMDNPKASTRHSHPSSMADDDSSSGPMQPSPKQGGRHRQLFYTINAPRRSSTPITRQSSYGEVDNGEVRVMADEPGAADGVFARYRAAYPDYQGNADDFLNSYCFVKEIWIREPWPKSIHPSHLDDAVFHHFHSYQPYVRTVGTAAVGFVEFFHGFIEDPSHHKRIIRPSTLERLPSREGTLRRSTLDEVSIHQRSHILAGAPVPSIETAKVLTGKETIARQQRRVKCLPEAGEQAVEDRIDSIERWREEAAHTASPGLGTPDVERSLWQRTALKNESPEPAMKTSVPTTTPEPRKPPELSADLFVNPQKPVAEARPESVTANTTRSSSVRVKKRASTRRFWRGTSTAFTTFEQQYARLAGEKKGWASTETVGGSSSGQNRKKQGSDVSVVVCSGR</sequence>
<feature type="compositionally biased region" description="Basic and acidic residues" evidence="1">
    <location>
        <begin position="350"/>
        <end position="360"/>
    </location>
</feature>
<feature type="compositionally biased region" description="Basic and acidic residues" evidence="1">
    <location>
        <begin position="828"/>
        <end position="840"/>
    </location>
</feature>
<feature type="compositionally biased region" description="Polar residues" evidence="1">
    <location>
        <begin position="504"/>
        <end position="513"/>
    </location>
</feature>
<keyword evidence="3" id="KW-1185">Reference proteome</keyword>
<feature type="region of interest" description="Disordered" evidence="1">
    <location>
        <begin position="1296"/>
        <end position="1329"/>
    </location>
</feature>
<feature type="compositionally biased region" description="Low complexity" evidence="1">
    <location>
        <begin position="549"/>
        <end position="563"/>
    </location>
</feature>
<organism evidence="2 3">
    <name type="scientific">Cladophialophora immunda</name>
    <dbReference type="NCBI Taxonomy" id="569365"/>
    <lineage>
        <taxon>Eukaryota</taxon>
        <taxon>Fungi</taxon>
        <taxon>Dikarya</taxon>
        <taxon>Ascomycota</taxon>
        <taxon>Pezizomycotina</taxon>
        <taxon>Eurotiomycetes</taxon>
        <taxon>Chaetothyriomycetidae</taxon>
        <taxon>Chaetothyriales</taxon>
        <taxon>Herpotrichiellaceae</taxon>
        <taxon>Cladophialophora</taxon>
    </lineage>
</organism>
<feature type="compositionally biased region" description="Basic and acidic residues" evidence="1">
    <location>
        <begin position="761"/>
        <end position="779"/>
    </location>
</feature>
<feature type="compositionally biased region" description="Basic and acidic residues" evidence="1">
    <location>
        <begin position="882"/>
        <end position="902"/>
    </location>
</feature>
<name>A0A0D2CK36_9EURO</name>
<dbReference type="EMBL" id="KN847042">
    <property type="protein sequence ID" value="KIW30445.1"/>
    <property type="molecule type" value="Genomic_DNA"/>
</dbReference>
<evidence type="ECO:0000256" key="1">
    <source>
        <dbReference type="SAM" id="MobiDB-lite"/>
    </source>
</evidence>
<dbReference type="GeneID" id="27345381"/>
<evidence type="ECO:0000313" key="3">
    <source>
        <dbReference type="Proteomes" id="UP000054466"/>
    </source>
</evidence>
<gene>
    <name evidence="2" type="ORF">PV07_06187</name>
</gene>
<dbReference type="HOGENOM" id="CLU_265095_0_0_1"/>
<evidence type="ECO:0000313" key="2">
    <source>
        <dbReference type="EMBL" id="KIW30445.1"/>
    </source>
</evidence>
<feature type="compositionally biased region" description="Low complexity" evidence="1">
    <location>
        <begin position="312"/>
        <end position="321"/>
    </location>
</feature>
<feature type="region of interest" description="Disordered" evidence="1">
    <location>
        <begin position="402"/>
        <end position="648"/>
    </location>
</feature>
<dbReference type="OrthoDB" id="3538943at2759"/>
<feature type="region of interest" description="Disordered" evidence="1">
    <location>
        <begin position="697"/>
        <end position="720"/>
    </location>
</feature>